<evidence type="ECO:0000256" key="1">
    <source>
        <dbReference type="PROSITE-ProRule" id="PRU00023"/>
    </source>
</evidence>
<dbReference type="SMART" id="SM00248">
    <property type="entry name" value="ANK"/>
    <property type="match status" value="5"/>
</dbReference>
<dbReference type="PANTHER" id="PTHR24133">
    <property type="entry name" value="ANKYRIN DOMAIN-CONTAINING"/>
    <property type="match status" value="1"/>
</dbReference>
<feature type="repeat" description="ANK" evidence="1">
    <location>
        <begin position="560"/>
        <end position="592"/>
    </location>
</feature>
<dbReference type="InterPro" id="IPR052391">
    <property type="entry name" value="E3_Ligase-Neurotoxin"/>
</dbReference>
<evidence type="ECO:0000313" key="2">
    <source>
        <dbReference type="EMBL" id="CAK7212005.1"/>
    </source>
</evidence>
<dbReference type="Proteomes" id="UP001642482">
    <property type="component" value="Unassembled WGS sequence"/>
</dbReference>
<evidence type="ECO:0000313" key="3">
    <source>
        <dbReference type="Proteomes" id="UP001642482"/>
    </source>
</evidence>
<organism evidence="2 3">
    <name type="scientific">Sporothrix eucalyptigena</name>
    <dbReference type="NCBI Taxonomy" id="1812306"/>
    <lineage>
        <taxon>Eukaryota</taxon>
        <taxon>Fungi</taxon>
        <taxon>Dikarya</taxon>
        <taxon>Ascomycota</taxon>
        <taxon>Pezizomycotina</taxon>
        <taxon>Sordariomycetes</taxon>
        <taxon>Sordariomycetidae</taxon>
        <taxon>Ophiostomatales</taxon>
        <taxon>Ophiostomataceae</taxon>
        <taxon>Sporothrix</taxon>
    </lineage>
</organism>
<protein>
    <recommendedName>
        <fullName evidence="4">Ankyrin repeat protein</fullName>
    </recommendedName>
</protein>
<keyword evidence="3" id="KW-1185">Reference proteome</keyword>
<evidence type="ECO:0008006" key="4">
    <source>
        <dbReference type="Google" id="ProtNLM"/>
    </source>
</evidence>
<dbReference type="Pfam" id="PF12796">
    <property type="entry name" value="Ank_2"/>
    <property type="match status" value="1"/>
</dbReference>
<sequence>MDPGGMTPADVTAAREQLAVLRRSYDGIVDRAADRQERLESLHKQHVLCPALSDAAKYGMSKDIYYWGQVLHLHRIIQKNDLVALRELMQVNPRLLTLEDPSENRWPPLVEAVHLGRLEILRVLLKHRATMSPEDLVSFPHHQYEDDGYRGNWGTPLTTACEMARPDIVKMLLDGMPDVDINEPDYLGFTPFTVAAAGQQRVPFAVVVPPPETEAQTRDRLAILRLLIKNGADVHGVRAWSLNRGETLDTGYDRELARQPFTFRPRPGGKGNALMQAMQAIGLDNAVLRFLVEEAGVSPFQSCATNVAFVGFSTEAENQKEKQKQRGYDFDRALITPLGAGARFGNAQSVAFLLSLLSEDDQSRLLTATDDSFVTVPEPRPAAWYTGDMPVLLPLHAALLGKSPLPAQWDGNNVAAAIDTVRVLTTNAAIRKATINAAYRGKHTPFHMATSFDRIPLMLELIKLGADAGMPRADGHGIVLALFASVSRLARNFGRGCGFLGRGLSGLVDVFSVARIDGATDMAAVLKALLDRYRPRGVDLREDMQNAQTRRALINEADTNGNTPLHFSVAYGLQKSTAALLAMGARTNAVNKAGMVPFTPAQGTDPDI</sequence>
<gene>
    <name evidence="2" type="ORF">SEUCBS140593_001357</name>
</gene>
<dbReference type="EMBL" id="CAWUHD010000008">
    <property type="protein sequence ID" value="CAK7212005.1"/>
    <property type="molecule type" value="Genomic_DNA"/>
</dbReference>
<keyword evidence="1" id="KW-0040">ANK repeat</keyword>
<dbReference type="PANTHER" id="PTHR24133:SF40">
    <property type="entry name" value="ANKYRIN REPEAT DOMAIN 44"/>
    <property type="match status" value="1"/>
</dbReference>
<dbReference type="PROSITE" id="PS50088">
    <property type="entry name" value="ANK_REPEAT"/>
    <property type="match status" value="1"/>
</dbReference>
<dbReference type="InterPro" id="IPR036770">
    <property type="entry name" value="Ankyrin_rpt-contain_sf"/>
</dbReference>
<reference evidence="2 3" key="1">
    <citation type="submission" date="2024-01" db="EMBL/GenBank/DDBJ databases">
        <authorList>
            <person name="Allen C."/>
            <person name="Tagirdzhanova G."/>
        </authorList>
    </citation>
    <scope>NUCLEOTIDE SEQUENCE [LARGE SCALE GENOMIC DNA]</scope>
</reference>
<accession>A0ABP0AXI8</accession>
<comment type="caution">
    <text evidence="2">The sequence shown here is derived from an EMBL/GenBank/DDBJ whole genome shotgun (WGS) entry which is preliminary data.</text>
</comment>
<dbReference type="Pfam" id="PF00023">
    <property type="entry name" value="Ank"/>
    <property type="match status" value="1"/>
</dbReference>
<dbReference type="InterPro" id="IPR002110">
    <property type="entry name" value="Ankyrin_rpt"/>
</dbReference>
<dbReference type="Gene3D" id="1.25.40.20">
    <property type="entry name" value="Ankyrin repeat-containing domain"/>
    <property type="match status" value="3"/>
</dbReference>
<dbReference type="SUPFAM" id="SSF48403">
    <property type="entry name" value="Ankyrin repeat"/>
    <property type="match status" value="1"/>
</dbReference>
<dbReference type="PROSITE" id="PS50297">
    <property type="entry name" value="ANK_REP_REGION"/>
    <property type="match status" value="1"/>
</dbReference>
<proteinExistence type="predicted"/>
<name>A0ABP0AXI8_9PEZI</name>